<dbReference type="InterPro" id="IPR036661">
    <property type="entry name" value="Luciferase-like_sf"/>
</dbReference>
<keyword evidence="3 6" id="KW-0560">Oxidoreductase</keyword>
<reference evidence="7" key="1">
    <citation type="journal article" date="2019" name="Int. J. Syst. Evol. Microbiol.">
        <title>The Global Catalogue of Microorganisms (GCM) 10K type strain sequencing project: providing services to taxonomists for standard genome sequencing and annotation.</title>
        <authorList>
            <consortium name="The Broad Institute Genomics Platform"/>
            <consortium name="The Broad Institute Genome Sequencing Center for Infectious Disease"/>
            <person name="Wu L."/>
            <person name="Ma J."/>
        </authorList>
    </citation>
    <scope>NUCLEOTIDE SEQUENCE [LARGE SCALE GENOMIC DNA]</scope>
    <source>
        <strain evidence="7">KACC 12508</strain>
    </source>
</reference>
<evidence type="ECO:0000259" key="5">
    <source>
        <dbReference type="Pfam" id="PF00296"/>
    </source>
</evidence>
<keyword evidence="1" id="KW-0285">Flavoprotein</keyword>
<keyword evidence="2" id="KW-0288">FMN</keyword>
<name>A0ABW2I7D5_9BURK</name>
<dbReference type="PANTHER" id="PTHR30011:SF16">
    <property type="entry name" value="C2H2 FINGER DOMAIN TRANSCRIPTION FACTOR (EUROFUNG)-RELATED"/>
    <property type="match status" value="1"/>
</dbReference>
<accession>A0ABW2I7D5</accession>
<gene>
    <name evidence="6" type="ORF">ACFQPC_02345</name>
</gene>
<evidence type="ECO:0000313" key="6">
    <source>
        <dbReference type="EMBL" id="MFC7286866.1"/>
    </source>
</evidence>
<dbReference type="GO" id="GO:0016491">
    <property type="term" value="F:oxidoreductase activity"/>
    <property type="evidence" value="ECO:0007669"/>
    <property type="project" value="UniProtKB-KW"/>
</dbReference>
<dbReference type="NCBIfam" id="TIGR03571">
    <property type="entry name" value="lucif_BA3436"/>
    <property type="match status" value="1"/>
</dbReference>
<dbReference type="RefSeq" id="WP_382270037.1">
    <property type="nucleotide sequence ID" value="NZ_JBHTBU010000001.1"/>
</dbReference>
<sequence>MPHFNSAHTQVFQNGELTLGLMTPFGDATHDLADMEDQFRLAAMADELGFKALWVRDVPLMVPQGSANTASNLDDPFIWLAGIAGVTKRIALGTAAAVLTLRNPIHLAKTALSMDRLSKGRFILGLGSGDRPAEFAAFNEDPETRAAVYREHWKLLRSALSSSDEQRSVLRSATGGFDLMSKPASDIPMIVVGTSRQSLQWIAEHADAWATYHREDARQQGRIGLWRLSLEQKGASLNKPFIQSIQLELSSDPDTATEPLELGLRTGRNGLNRYLAGLKTMGVSHVILNLTLKQRNAGEIIEEIGQYVIPRFPP</sequence>
<comment type="caution">
    <text evidence="6">The sequence shown here is derived from an EMBL/GenBank/DDBJ whole genome shotgun (WGS) entry which is preliminary data.</text>
</comment>
<protein>
    <submittedName>
        <fullName evidence="6">TIGR03571 family LLM class oxidoreductase</fullName>
        <ecNumber evidence="6">1.-.-.-</ecNumber>
    </submittedName>
</protein>
<dbReference type="InterPro" id="IPR020020">
    <property type="entry name" value="Luciferase-type_oxidoreductase"/>
</dbReference>
<evidence type="ECO:0000256" key="3">
    <source>
        <dbReference type="ARBA" id="ARBA00023002"/>
    </source>
</evidence>
<evidence type="ECO:0000313" key="7">
    <source>
        <dbReference type="Proteomes" id="UP001596542"/>
    </source>
</evidence>
<evidence type="ECO:0000256" key="2">
    <source>
        <dbReference type="ARBA" id="ARBA00022643"/>
    </source>
</evidence>
<dbReference type="Proteomes" id="UP001596542">
    <property type="component" value="Unassembled WGS sequence"/>
</dbReference>
<dbReference type="PANTHER" id="PTHR30011">
    <property type="entry name" value="ALKANESULFONATE MONOOXYGENASE-RELATED"/>
    <property type="match status" value="1"/>
</dbReference>
<dbReference type="Gene3D" id="3.20.20.30">
    <property type="entry name" value="Luciferase-like domain"/>
    <property type="match status" value="1"/>
</dbReference>
<organism evidence="6 7">
    <name type="scientific">Herminiimonas glaciei</name>
    <dbReference type="NCBI Taxonomy" id="523788"/>
    <lineage>
        <taxon>Bacteria</taxon>
        <taxon>Pseudomonadati</taxon>
        <taxon>Pseudomonadota</taxon>
        <taxon>Betaproteobacteria</taxon>
        <taxon>Burkholderiales</taxon>
        <taxon>Oxalobacteraceae</taxon>
        <taxon>Herminiimonas</taxon>
    </lineage>
</organism>
<proteinExistence type="predicted"/>
<evidence type="ECO:0000256" key="1">
    <source>
        <dbReference type="ARBA" id="ARBA00022630"/>
    </source>
</evidence>
<keyword evidence="4" id="KW-0503">Monooxygenase</keyword>
<feature type="domain" description="Luciferase-like" evidence="5">
    <location>
        <begin position="27"/>
        <end position="259"/>
    </location>
</feature>
<dbReference type="SUPFAM" id="SSF51679">
    <property type="entry name" value="Bacterial luciferase-like"/>
    <property type="match status" value="1"/>
</dbReference>
<keyword evidence="7" id="KW-1185">Reference proteome</keyword>
<dbReference type="InterPro" id="IPR011251">
    <property type="entry name" value="Luciferase-like_dom"/>
</dbReference>
<dbReference type="Pfam" id="PF00296">
    <property type="entry name" value="Bac_luciferase"/>
    <property type="match status" value="1"/>
</dbReference>
<dbReference type="EC" id="1.-.-.-" evidence="6"/>
<evidence type="ECO:0000256" key="4">
    <source>
        <dbReference type="ARBA" id="ARBA00023033"/>
    </source>
</evidence>
<dbReference type="EMBL" id="JBHTBU010000001">
    <property type="protein sequence ID" value="MFC7286866.1"/>
    <property type="molecule type" value="Genomic_DNA"/>
</dbReference>
<dbReference type="InterPro" id="IPR051260">
    <property type="entry name" value="Diverse_substr_monoxygenases"/>
</dbReference>